<protein>
    <submittedName>
        <fullName evidence="1">Uncharacterized protein</fullName>
    </submittedName>
</protein>
<name>A0A0A9F2F3_ARUDO</name>
<reference evidence="1" key="2">
    <citation type="journal article" date="2015" name="Data Brief">
        <title>Shoot transcriptome of the giant reed, Arundo donax.</title>
        <authorList>
            <person name="Barrero R.A."/>
            <person name="Guerrero F.D."/>
            <person name="Moolhuijzen P."/>
            <person name="Goolsby J.A."/>
            <person name="Tidwell J."/>
            <person name="Bellgard S.E."/>
            <person name="Bellgard M.I."/>
        </authorList>
    </citation>
    <scope>NUCLEOTIDE SEQUENCE</scope>
    <source>
        <tissue evidence="1">Shoot tissue taken approximately 20 cm above the soil surface</tissue>
    </source>
</reference>
<organism evidence="1">
    <name type="scientific">Arundo donax</name>
    <name type="common">Giant reed</name>
    <name type="synonym">Donax arundinaceus</name>
    <dbReference type="NCBI Taxonomy" id="35708"/>
    <lineage>
        <taxon>Eukaryota</taxon>
        <taxon>Viridiplantae</taxon>
        <taxon>Streptophyta</taxon>
        <taxon>Embryophyta</taxon>
        <taxon>Tracheophyta</taxon>
        <taxon>Spermatophyta</taxon>
        <taxon>Magnoliopsida</taxon>
        <taxon>Liliopsida</taxon>
        <taxon>Poales</taxon>
        <taxon>Poaceae</taxon>
        <taxon>PACMAD clade</taxon>
        <taxon>Arundinoideae</taxon>
        <taxon>Arundineae</taxon>
        <taxon>Arundo</taxon>
    </lineage>
</organism>
<evidence type="ECO:0000313" key="1">
    <source>
        <dbReference type="EMBL" id="JAE05399.1"/>
    </source>
</evidence>
<dbReference type="EMBL" id="GBRH01192497">
    <property type="protein sequence ID" value="JAE05399.1"/>
    <property type="molecule type" value="Transcribed_RNA"/>
</dbReference>
<sequence>MTLHIHSTITEIHHIHQQNLQVLVRVHRFSAILMQGPTALSAQIAATAQGIPPVPRNMNTCSEPQIKCTQEAHW</sequence>
<accession>A0A0A9F2F3</accession>
<reference evidence="1" key="1">
    <citation type="submission" date="2014-09" db="EMBL/GenBank/DDBJ databases">
        <authorList>
            <person name="Magalhaes I.L.F."/>
            <person name="Oliveira U."/>
            <person name="Santos F.R."/>
            <person name="Vidigal T.H.D.A."/>
            <person name="Brescovit A.D."/>
            <person name="Santos A.J."/>
        </authorList>
    </citation>
    <scope>NUCLEOTIDE SEQUENCE</scope>
    <source>
        <tissue evidence="1">Shoot tissue taken approximately 20 cm above the soil surface</tissue>
    </source>
</reference>
<dbReference type="AlphaFoldDB" id="A0A0A9F2F3"/>
<proteinExistence type="predicted"/>